<dbReference type="InterPro" id="IPR007627">
    <property type="entry name" value="RNA_pol_sigma70_r2"/>
</dbReference>
<dbReference type="Proteomes" id="UP001041814">
    <property type="component" value="Unassembled WGS sequence"/>
</dbReference>
<accession>A0ABS1DYK4</accession>
<evidence type="ECO:0000313" key="8">
    <source>
        <dbReference type="EMBL" id="MBK1714896.1"/>
    </source>
</evidence>
<reference evidence="8" key="1">
    <citation type="submission" date="2017-08" db="EMBL/GenBank/DDBJ databases">
        <authorList>
            <person name="Imhoff J.F."/>
            <person name="Rahn T."/>
            <person name="Kuenzel S."/>
            <person name="Neulinger S.C."/>
        </authorList>
    </citation>
    <scope>NUCLEOTIDE SEQUENCE</scope>
    <source>
        <strain evidence="8">IM 151</strain>
    </source>
</reference>
<dbReference type="Pfam" id="PF08281">
    <property type="entry name" value="Sigma70_r4_2"/>
    <property type="match status" value="1"/>
</dbReference>
<evidence type="ECO:0000313" key="9">
    <source>
        <dbReference type="Proteomes" id="UP001041814"/>
    </source>
</evidence>
<dbReference type="SUPFAM" id="SSF88946">
    <property type="entry name" value="Sigma2 domain of RNA polymerase sigma factors"/>
    <property type="match status" value="1"/>
</dbReference>
<protein>
    <submittedName>
        <fullName evidence="8">RNA polymerase subunit sigma</fullName>
    </submittedName>
</protein>
<feature type="region of interest" description="Disordered" evidence="5">
    <location>
        <begin position="74"/>
        <end position="96"/>
    </location>
</feature>
<gene>
    <name evidence="8" type="ORF">CKO43_19220</name>
</gene>
<feature type="domain" description="RNA polymerase sigma factor 70 region 4 type 2" evidence="7">
    <location>
        <begin position="105"/>
        <end position="154"/>
    </location>
</feature>
<evidence type="ECO:0000256" key="3">
    <source>
        <dbReference type="ARBA" id="ARBA00023082"/>
    </source>
</evidence>
<dbReference type="PANTHER" id="PTHR43133:SF63">
    <property type="entry name" value="RNA POLYMERASE SIGMA FACTOR FECI-RELATED"/>
    <property type="match status" value="1"/>
</dbReference>
<comment type="caution">
    <text evidence="8">The sequence shown here is derived from an EMBL/GenBank/DDBJ whole genome shotgun (WGS) entry which is preliminary data.</text>
</comment>
<keyword evidence="4" id="KW-0804">Transcription</keyword>
<dbReference type="InterPro" id="IPR013324">
    <property type="entry name" value="RNA_pol_sigma_r3/r4-like"/>
</dbReference>
<dbReference type="InterPro" id="IPR013325">
    <property type="entry name" value="RNA_pol_sigma_r2"/>
</dbReference>
<dbReference type="InterPro" id="IPR013249">
    <property type="entry name" value="RNA_pol_sigma70_r4_t2"/>
</dbReference>
<dbReference type="SUPFAM" id="SSF88659">
    <property type="entry name" value="Sigma3 and sigma4 domains of RNA polymerase sigma factors"/>
    <property type="match status" value="1"/>
</dbReference>
<dbReference type="CDD" id="cd06171">
    <property type="entry name" value="Sigma70_r4"/>
    <property type="match status" value="1"/>
</dbReference>
<evidence type="ECO:0000259" key="6">
    <source>
        <dbReference type="Pfam" id="PF04542"/>
    </source>
</evidence>
<keyword evidence="9" id="KW-1185">Reference proteome</keyword>
<evidence type="ECO:0000256" key="4">
    <source>
        <dbReference type="ARBA" id="ARBA00023163"/>
    </source>
</evidence>
<comment type="similarity">
    <text evidence="1">Belongs to the sigma-70 factor family. ECF subfamily.</text>
</comment>
<dbReference type="Pfam" id="PF04542">
    <property type="entry name" value="Sigma70_r2"/>
    <property type="match status" value="1"/>
</dbReference>
<dbReference type="PANTHER" id="PTHR43133">
    <property type="entry name" value="RNA POLYMERASE ECF-TYPE SIGMA FACTO"/>
    <property type="match status" value="1"/>
</dbReference>
<dbReference type="Gene3D" id="1.10.10.10">
    <property type="entry name" value="Winged helix-like DNA-binding domain superfamily/Winged helix DNA-binding domain"/>
    <property type="match status" value="1"/>
</dbReference>
<evidence type="ECO:0000256" key="5">
    <source>
        <dbReference type="SAM" id="MobiDB-lite"/>
    </source>
</evidence>
<keyword evidence="3" id="KW-0731">Sigma factor</keyword>
<dbReference type="RefSeq" id="WP_200229243.1">
    <property type="nucleotide sequence ID" value="NZ_NRRT01000030.1"/>
</dbReference>
<organism evidence="8 9">
    <name type="scientific">Rubrivivax gelatinosus</name>
    <name type="common">Rhodocyclus gelatinosus</name>
    <name type="synonym">Rhodopseudomonas gelatinosa</name>
    <dbReference type="NCBI Taxonomy" id="28068"/>
    <lineage>
        <taxon>Bacteria</taxon>
        <taxon>Pseudomonadati</taxon>
        <taxon>Pseudomonadota</taxon>
        <taxon>Betaproteobacteria</taxon>
        <taxon>Burkholderiales</taxon>
        <taxon>Sphaerotilaceae</taxon>
        <taxon>Rubrivivax</taxon>
    </lineage>
</organism>
<dbReference type="InterPro" id="IPR036388">
    <property type="entry name" value="WH-like_DNA-bd_sf"/>
</dbReference>
<dbReference type="InterPro" id="IPR014284">
    <property type="entry name" value="RNA_pol_sigma-70_dom"/>
</dbReference>
<dbReference type="NCBIfam" id="TIGR02937">
    <property type="entry name" value="sigma70-ECF"/>
    <property type="match status" value="1"/>
</dbReference>
<dbReference type="EMBL" id="NRRU01000085">
    <property type="protein sequence ID" value="MBK1714896.1"/>
    <property type="molecule type" value="Genomic_DNA"/>
</dbReference>
<sequence>MLERHYRELLNFLVRLVGDRHAAADLTQESYARVLALKQGGQAVLDGRALLYRTARNLVVDRHRRAAVRRHDALEELAEDEHPSAPPRSQPDEALASRQQAQACLAAIEALPPRCREAFVLHVFDELSQAQVAERMGISVSMVEKHVARGLLACRAAHSGG</sequence>
<dbReference type="Gene3D" id="1.10.1740.10">
    <property type="match status" value="1"/>
</dbReference>
<proteinExistence type="inferred from homology"/>
<keyword evidence="2" id="KW-0805">Transcription regulation</keyword>
<reference evidence="8" key="2">
    <citation type="journal article" date="2020" name="Microorganisms">
        <title>Osmotic Adaptation and Compatible Solute Biosynthesis of Phototrophic Bacteria as Revealed from Genome Analyses.</title>
        <authorList>
            <person name="Imhoff J.F."/>
            <person name="Rahn T."/>
            <person name="Kunzel S."/>
            <person name="Keller A."/>
            <person name="Neulinger S.C."/>
        </authorList>
    </citation>
    <scope>NUCLEOTIDE SEQUENCE</scope>
    <source>
        <strain evidence="8">IM 151</strain>
    </source>
</reference>
<evidence type="ECO:0000256" key="2">
    <source>
        <dbReference type="ARBA" id="ARBA00023015"/>
    </source>
</evidence>
<evidence type="ECO:0000256" key="1">
    <source>
        <dbReference type="ARBA" id="ARBA00010641"/>
    </source>
</evidence>
<evidence type="ECO:0000259" key="7">
    <source>
        <dbReference type="Pfam" id="PF08281"/>
    </source>
</evidence>
<name>A0ABS1DYK4_RUBGE</name>
<dbReference type="InterPro" id="IPR039425">
    <property type="entry name" value="RNA_pol_sigma-70-like"/>
</dbReference>
<feature type="domain" description="RNA polymerase sigma-70 region 2" evidence="6">
    <location>
        <begin position="2"/>
        <end position="67"/>
    </location>
</feature>